<dbReference type="Pfam" id="PF07292">
    <property type="entry name" value="NID"/>
    <property type="match status" value="2"/>
</dbReference>
<dbReference type="AlphaFoldDB" id="A0A8C3SJB7"/>
<name>A0A8C3SJB7_CHESE</name>
<dbReference type="GO" id="GO:0045087">
    <property type="term" value="P:innate immune response"/>
    <property type="evidence" value="ECO:0007669"/>
    <property type="project" value="UniProtKB-KW"/>
</dbReference>
<evidence type="ECO:0000256" key="3">
    <source>
        <dbReference type="ARBA" id="ARBA00004613"/>
    </source>
</evidence>
<evidence type="ECO:0000259" key="10">
    <source>
        <dbReference type="Pfam" id="PF07292"/>
    </source>
</evidence>
<dbReference type="FunFam" id="3.30.70.330:FF:000300">
    <property type="entry name" value="Interferon-induced protein 35"/>
    <property type="match status" value="1"/>
</dbReference>
<evidence type="ECO:0000256" key="9">
    <source>
        <dbReference type="ARBA" id="ARBA00023242"/>
    </source>
</evidence>
<evidence type="ECO:0000256" key="4">
    <source>
        <dbReference type="ARBA" id="ARBA00010081"/>
    </source>
</evidence>
<dbReference type="Ensembl" id="ENSCSRT00000015382.1">
    <property type="protein sequence ID" value="ENSCSRP00000014756.1"/>
    <property type="gene ID" value="ENSCSRG00000011274.1"/>
</dbReference>
<evidence type="ECO:0000256" key="1">
    <source>
        <dbReference type="ARBA" id="ARBA00004123"/>
    </source>
</evidence>
<comment type="similarity">
    <text evidence="4">Belongs to the NMI family.</text>
</comment>
<evidence type="ECO:0000256" key="2">
    <source>
        <dbReference type="ARBA" id="ARBA00004496"/>
    </source>
</evidence>
<evidence type="ECO:0000313" key="11">
    <source>
        <dbReference type="Ensembl" id="ENSCSRP00000014756.1"/>
    </source>
</evidence>
<evidence type="ECO:0000256" key="7">
    <source>
        <dbReference type="ARBA" id="ARBA00022588"/>
    </source>
</evidence>
<dbReference type="Proteomes" id="UP000694403">
    <property type="component" value="Unplaced"/>
</dbReference>
<reference evidence="11" key="1">
    <citation type="submission" date="2025-08" db="UniProtKB">
        <authorList>
            <consortium name="Ensembl"/>
        </authorList>
    </citation>
    <scope>IDENTIFICATION</scope>
</reference>
<organism evidence="11 12">
    <name type="scientific">Chelydra serpentina</name>
    <name type="common">Snapping turtle</name>
    <name type="synonym">Testudo serpentina</name>
    <dbReference type="NCBI Taxonomy" id="8475"/>
    <lineage>
        <taxon>Eukaryota</taxon>
        <taxon>Metazoa</taxon>
        <taxon>Chordata</taxon>
        <taxon>Craniata</taxon>
        <taxon>Vertebrata</taxon>
        <taxon>Euteleostomi</taxon>
        <taxon>Archelosauria</taxon>
        <taxon>Testudinata</taxon>
        <taxon>Testudines</taxon>
        <taxon>Cryptodira</taxon>
        <taxon>Durocryptodira</taxon>
        <taxon>Americhelydia</taxon>
        <taxon>Chelydroidea</taxon>
        <taxon>Chelydridae</taxon>
        <taxon>Chelydra</taxon>
    </lineage>
</organism>
<sequence>PEPPAWRSPGLSGFSLFAVAQRILEMKWHEVKLDESAACEGRVRVQAEQPRLEPDGLVPAPQIELTLSDRCVLLSSLPRLELTEEQLLDKLELFFSKQKNGGGEVEQREFLRDSGHVVLTFAHDGVADQLTKKRRVQVPIGKQTYELKVTPYMSGQITDLQVRPCVCARTVLLSGIPDILDEESMRDALEIHFQKPSRGGGEVDALGYVPAGKQARAVFEADTD</sequence>
<dbReference type="GO" id="GO:0005737">
    <property type="term" value="C:cytoplasm"/>
    <property type="evidence" value="ECO:0007669"/>
    <property type="project" value="UniProtKB-SubCell"/>
</dbReference>
<accession>A0A8C3SJB7</accession>
<feature type="domain" description="NID" evidence="10">
    <location>
        <begin position="117"/>
        <end position="204"/>
    </location>
</feature>
<dbReference type="InterPro" id="IPR009909">
    <property type="entry name" value="Nmi/IFP35_dom"/>
</dbReference>
<dbReference type="GO" id="GO:0005615">
    <property type="term" value="C:extracellular space"/>
    <property type="evidence" value="ECO:0007669"/>
    <property type="project" value="UniProtKB-ARBA"/>
</dbReference>
<keyword evidence="7" id="KW-0399">Innate immunity</keyword>
<feature type="domain" description="NID" evidence="10">
    <location>
        <begin position="14"/>
        <end position="107"/>
    </location>
</feature>
<dbReference type="GO" id="GO:0045088">
    <property type="term" value="P:regulation of innate immune response"/>
    <property type="evidence" value="ECO:0007669"/>
    <property type="project" value="UniProtKB-ARBA"/>
</dbReference>
<dbReference type="InterPro" id="IPR012677">
    <property type="entry name" value="Nucleotide-bd_a/b_plait_sf"/>
</dbReference>
<keyword evidence="9" id="KW-0539">Nucleus</keyword>
<proteinExistence type="inferred from homology"/>
<evidence type="ECO:0000256" key="8">
    <source>
        <dbReference type="ARBA" id="ARBA00022859"/>
    </source>
</evidence>
<dbReference type="Gene3D" id="3.30.70.330">
    <property type="match status" value="1"/>
</dbReference>
<keyword evidence="12" id="KW-1185">Reference proteome</keyword>
<protein>
    <recommendedName>
        <fullName evidence="10">NID domain-containing protein</fullName>
    </recommendedName>
</protein>
<reference evidence="11" key="2">
    <citation type="submission" date="2025-09" db="UniProtKB">
        <authorList>
            <consortium name="Ensembl"/>
        </authorList>
    </citation>
    <scope>IDENTIFICATION</scope>
</reference>
<dbReference type="PANTHER" id="PTHR15225:SF1">
    <property type="entry name" value="INTERFERON-INDUCED 35 KDA PROTEIN"/>
    <property type="match status" value="1"/>
</dbReference>
<evidence type="ECO:0000256" key="6">
    <source>
        <dbReference type="ARBA" id="ARBA00022525"/>
    </source>
</evidence>
<comment type="subcellular location">
    <subcellularLocation>
        <location evidence="2">Cytoplasm</location>
    </subcellularLocation>
    <subcellularLocation>
        <location evidence="1">Nucleus</location>
    </subcellularLocation>
    <subcellularLocation>
        <location evidence="3">Secreted</location>
    </subcellularLocation>
</comment>
<evidence type="ECO:0000313" key="12">
    <source>
        <dbReference type="Proteomes" id="UP000694403"/>
    </source>
</evidence>
<keyword evidence="8" id="KW-0391">Immunity</keyword>
<evidence type="ECO:0000256" key="5">
    <source>
        <dbReference type="ARBA" id="ARBA00022490"/>
    </source>
</evidence>
<keyword evidence="5" id="KW-0963">Cytoplasm</keyword>
<keyword evidence="6" id="KW-0964">Secreted</keyword>
<dbReference type="PANTHER" id="PTHR15225">
    <property type="entry name" value="INTERFERON-INDUCED PROTEIN 35/NMI N-MYC/STAT INTERACTING PROTEIN"/>
    <property type="match status" value="1"/>
</dbReference>
<dbReference type="GO" id="GO:0005634">
    <property type="term" value="C:nucleus"/>
    <property type="evidence" value="ECO:0007669"/>
    <property type="project" value="UniProtKB-SubCell"/>
</dbReference>